<proteinExistence type="predicted"/>
<organism evidence="2">
    <name type="scientific">Bradyrhizobium japonicum</name>
    <dbReference type="NCBI Taxonomy" id="375"/>
    <lineage>
        <taxon>Bacteria</taxon>
        <taxon>Pseudomonadati</taxon>
        <taxon>Pseudomonadota</taxon>
        <taxon>Alphaproteobacteria</taxon>
        <taxon>Hyphomicrobiales</taxon>
        <taxon>Nitrobacteraceae</taxon>
        <taxon>Bradyrhizobium</taxon>
    </lineage>
</organism>
<feature type="region of interest" description="Disordered" evidence="1">
    <location>
        <begin position="10"/>
        <end position="39"/>
    </location>
</feature>
<sequence>MRGASLIVMESLVQQPNRRRSQTDGKGGRRDDLICSPSTHMRPLQLADHLVRFGGSVSASSTDRHVSTSSSLGNG</sequence>
<protein>
    <submittedName>
        <fullName evidence="2">ID639</fullName>
    </submittedName>
</protein>
<name>Q9AN14_BRAJP</name>
<accession>Q9AN14</accession>
<dbReference type="AlphaFoldDB" id="Q9AN14"/>
<feature type="compositionally biased region" description="Basic and acidic residues" evidence="1">
    <location>
        <begin position="21"/>
        <end position="33"/>
    </location>
</feature>
<evidence type="ECO:0000313" key="2">
    <source>
        <dbReference type="EMBL" id="AAG60964.1"/>
    </source>
</evidence>
<evidence type="ECO:0000256" key="1">
    <source>
        <dbReference type="SAM" id="MobiDB-lite"/>
    </source>
</evidence>
<gene>
    <name evidence="2" type="primary">id639</name>
</gene>
<reference evidence="2" key="1">
    <citation type="journal article" date="2001" name="J. Bacteriol.">
        <title>Potential symbiosis-specific genes uncovered by sequencing a 410-kb DNA region of the Bradyrhizobium japonicum chromosome.</title>
        <authorList>
            <person name="Gottfert M."/>
            <person name="Rothlisberger S."/>
            <person name="Kundig C."/>
            <person name="Beck C."/>
            <person name="Marty R."/>
            <person name="Hennecke H."/>
        </authorList>
    </citation>
    <scope>NUCLEOTIDE SEQUENCE</scope>
    <source>
        <strain evidence="2">110spc4</strain>
    </source>
</reference>
<dbReference type="EMBL" id="AH010242">
    <property type="protein sequence ID" value="AAG60964.1"/>
    <property type="molecule type" value="Genomic_DNA"/>
</dbReference>